<sequence>MARYARLVPATRVVTRVRSRGGVAEARCSTPDGAVTPPRSRPPGAALPRDAWRPHQTCSGLLICTRHYSERDFRLR</sequence>
<accession>A0A5B7H462</accession>
<comment type="caution">
    <text evidence="2">The sequence shown here is derived from an EMBL/GenBank/DDBJ whole genome shotgun (WGS) entry which is preliminary data.</text>
</comment>
<proteinExistence type="predicted"/>
<organism evidence="2 3">
    <name type="scientific">Portunus trituberculatus</name>
    <name type="common">Swimming crab</name>
    <name type="synonym">Neptunus trituberculatus</name>
    <dbReference type="NCBI Taxonomy" id="210409"/>
    <lineage>
        <taxon>Eukaryota</taxon>
        <taxon>Metazoa</taxon>
        <taxon>Ecdysozoa</taxon>
        <taxon>Arthropoda</taxon>
        <taxon>Crustacea</taxon>
        <taxon>Multicrustacea</taxon>
        <taxon>Malacostraca</taxon>
        <taxon>Eumalacostraca</taxon>
        <taxon>Eucarida</taxon>
        <taxon>Decapoda</taxon>
        <taxon>Pleocyemata</taxon>
        <taxon>Brachyura</taxon>
        <taxon>Eubrachyura</taxon>
        <taxon>Portunoidea</taxon>
        <taxon>Portunidae</taxon>
        <taxon>Portuninae</taxon>
        <taxon>Portunus</taxon>
    </lineage>
</organism>
<evidence type="ECO:0000256" key="1">
    <source>
        <dbReference type="SAM" id="MobiDB-lite"/>
    </source>
</evidence>
<dbReference type="Proteomes" id="UP000324222">
    <property type="component" value="Unassembled WGS sequence"/>
</dbReference>
<evidence type="ECO:0000313" key="2">
    <source>
        <dbReference type="EMBL" id="MPC63908.1"/>
    </source>
</evidence>
<evidence type="ECO:0000313" key="3">
    <source>
        <dbReference type="Proteomes" id="UP000324222"/>
    </source>
</evidence>
<reference evidence="2 3" key="1">
    <citation type="submission" date="2019-05" db="EMBL/GenBank/DDBJ databases">
        <title>Another draft genome of Portunus trituberculatus and its Hox gene families provides insights of decapod evolution.</title>
        <authorList>
            <person name="Jeong J.-H."/>
            <person name="Song I."/>
            <person name="Kim S."/>
            <person name="Choi T."/>
            <person name="Kim D."/>
            <person name="Ryu S."/>
            <person name="Kim W."/>
        </authorList>
    </citation>
    <scope>NUCLEOTIDE SEQUENCE [LARGE SCALE GENOMIC DNA]</scope>
    <source>
        <tissue evidence="2">Muscle</tissue>
    </source>
</reference>
<gene>
    <name evidence="2" type="ORF">E2C01_058016</name>
</gene>
<dbReference type="EMBL" id="VSRR010021403">
    <property type="protein sequence ID" value="MPC63908.1"/>
    <property type="molecule type" value="Genomic_DNA"/>
</dbReference>
<name>A0A5B7H462_PORTR</name>
<dbReference type="AlphaFoldDB" id="A0A5B7H462"/>
<protein>
    <submittedName>
        <fullName evidence="2">Uncharacterized protein</fullName>
    </submittedName>
</protein>
<keyword evidence="3" id="KW-1185">Reference proteome</keyword>
<feature type="region of interest" description="Disordered" evidence="1">
    <location>
        <begin position="23"/>
        <end position="51"/>
    </location>
</feature>